<proteinExistence type="predicted"/>
<protein>
    <submittedName>
        <fullName evidence="1">Uncharacterized protein</fullName>
    </submittedName>
</protein>
<accession>A0A7G9Y6M2</accession>
<name>A0A7G9Y6M2_9EURY</name>
<dbReference type="EMBL" id="MT631432">
    <property type="protein sequence ID" value="QNO50360.1"/>
    <property type="molecule type" value="Genomic_DNA"/>
</dbReference>
<dbReference type="EMBL" id="MT630848">
    <property type="protein sequence ID" value="QNO43656.1"/>
    <property type="molecule type" value="Genomic_DNA"/>
</dbReference>
<evidence type="ECO:0000313" key="1">
    <source>
        <dbReference type="EMBL" id="QNO43656.1"/>
    </source>
</evidence>
<evidence type="ECO:0000313" key="3">
    <source>
        <dbReference type="EMBL" id="QNO50360.1"/>
    </source>
</evidence>
<organism evidence="1">
    <name type="scientific">Candidatus Methanogaster sp. ANME-2c ERB4</name>
    <dbReference type="NCBI Taxonomy" id="2759911"/>
    <lineage>
        <taxon>Archaea</taxon>
        <taxon>Methanobacteriati</taxon>
        <taxon>Methanobacteriota</taxon>
        <taxon>Stenosarchaea group</taxon>
        <taxon>Methanomicrobia</taxon>
        <taxon>Methanosarcinales</taxon>
        <taxon>ANME-2 cluster</taxon>
        <taxon>Candidatus Methanogasteraceae</taxon>
        <taxon>Candidatus Methanogaster</taxon>
    </lineage>
</organism>
<gene>
    <name evidence="2" type="ORF">AGMAKMMB_00001</name>
    <name evidence="3" type="ORF">BOLHPIDD_00001</name>
    <name evidence="1" type="ORF">MOOKMAHM_00025</name>
</gene>
<reference evidence="1" key="1">
    <citation type="submission" date="2020-06" db="EMBL/GenBank/DDBJ databases">
        <title>Unique genomic features of the anaerobic methanotrophic archaea.</title>
        <authorList>
            <person name="Chadwick G.L."/>
            <person name="Skennerton C.T."/>
            <person name="Laso-Perez R."/>
            <person name="Leu A.O."/>
            <person name="Speth D.R."/>
            <person name="Yu H."/>
            <person name="Morgan-Lang C."/>
            <person name="Hatzenpichler R."/>
            <person name="Goudeau D."/>
            <person name="Malmstrom R."/>
            <person name="Brazelton W.J."/>
            <person name="Woyke T."/>
            <person name="Hallam S.J."/>
            <person name="Tyson G.W."/>
            <person name="Wegener G."/>
            <person name="Boetius A."/>
            <person name="Orphan V."/>
        </authorList>
    </citation>
    <scope>NUCLEOTIDE SEQUENCE</scope>
</reference>
<sequence length="1226" mass="139864">MTIGRSFDTKDAEDLKWWFWLNVYAWRDHINTGDQRRAQDILEETINKIGDRNLDSDMRVALADGIYRILKDDERTRTWLQDVAQPELMTDAISFDAGLNPFLQRFWLNRLFYAIGDTRSPSEIVPDSEEPRHQGIVEFERAICVIAHIWAEAWLNQRLGISTIKEKVLPILRIFNWSSHETLRWTSWYVAEGARGEFYTLLIDAVAQHGHEAIESLRVLFENEWDNPEIGSFWPADVRRQVIMTLVRAGVNRRWTTERLSALETMMAERSDVHSRVDECRKQAEAWITLDDNESARRVLDRMLQGSFGVGFRKDYQLDTWIEWLGQINEVEPERAAERIGWFARATRTLEETTDDAAAIYAANKLLAVTFRWSPRRAISLFHWFIEQRIMRHEEAVRILLRESLKSPDTLTQLVLFSLVDFLLPIATETDDELVIMLITHAAASQGNENALETARYVLSKVHIHALPSTRPKWRRAIARALLKHGIDLSSVGLGAADIQPDQKEDFSSSLLKVKDGSTTMSIDEVELRVSSVSDLQELLDNESDDSYFDWESVVTHLAENLDAEGIHTLTNLFQSKRNSAHIFAILSEKLCDLGDREGAWSLGEQVLKAPTAYGWSRWFGDGSRLAAFEALVHANPSRSRPLVYETLVRDLSGEFQYHRDVALNLGDILPLLTDALPIQEIWSEIERYVHALFDDSSLPMDGPTELYQRSISDTAHRAIADLLLCHIDHPVNAVSQAAHRVCAKLLFRHDPTIQDAIHEFLEKTESHQEHILMVLDAVSFQEPDAVVPFCRKIASLCQSPNYAIRRAAKTICEYGGCELPDSSYNLMPPPVVVVNSPSNSFLLPCYSPPKLPTIYQLSLPPHSITNLADRKSISAGAPLPDSDDPIDLLYPSDFQIGFVAEEARLPKVNMFHRAVQIMRQLAPQETWSAQGEKQLRATLNPAGLRLPFRRPRSVLARRAMFHVIAELIDANVLGISSLHRLDSVLRFYDPVMMLAEPKQRPSDISPISGLHQYESCSEEWLEQVDRTGELVSFKTPDEKIILAEKTTLKRLDWEKPTEIHRSVVCSSATAHPNSDYGSDSFFQTVTNRLVMEYLNIEVDVIQTPLILHHIAYGYDSHGADWLALNPAVCYLIGWKLANDGLFRWVDNEERVMVESVWWVDGLFEQSPPHLNEEVGGGWLVVASPEAWDVIRSQFNSLKRIVKVERSFYRDGQELKRNIHSEEVVL</sequence>
<dbReference type="AlphaFoldDB" id="A0A7G9Y6M2"/>
<evidence type="ECO:0000313" key="2">
    <source>
        <dbReference type="EMBL" id="QNO45114.1"/>
    </source>
</evidence>
<dbReference type="EMBL" id="MT631075">
    <property type="protein sequence ID" value="QNO45114.1"/>
    <property type="molecule type" value="Genomic_DNA"/>
</dbReference>